<feature type="compositionally biased region" description="Low complexity" evidence="1">
    <location>
        <begin position="240"/>
        <end position="249"/>
    </location>
</feature>
<protein>
    <submittedName>
        <fullName evidence="2">Uncharacterized protein</fullName>
    </submittedName>
</protein>
<feature type="region of interest" description="Disordered" evidence="1">
    <location>
        <begin position="136"/>
        <end position="164"/>
    </location>
</feature>
<name>A0A8T1WHB5_9STRA</name>
<dbReference type="OrthoDB" id="165090at2759"/>
<feature type="region of interest" description="Disordered" evidence="1">
    <location>
        <begin position="292"/>
        <end position="325"/>
    </location>
</feature>
<keyword evidence="3" id="KW-1185">Reference proteome</keyword>
<sequence length="609" mass="67044">MAVAVLSVPERRKDAPANSKKAGDFALLLVQEWLVACKLESTARCLVDECARSERHIPARMGWNRMVESLGFRPRSPATGAKRSGGDTTVLEAVVRRATEQHEKDVAQTMHNQTLMPQQQVVLMSKKKELRFVSKKSLPRSLSAAPSNNAPDRSPQLSSSSSALGFRPKSAMVYKSTSDLTSRGESLKNSGSRPSISSGAGSFVKRKVGGTSQRPISAASVLTPHRDPSVRKRTVPAIGTPPSRSPTSSSALFGAMEAVAAAAVDAAATKTVGRHSSSVVGLRASLPHITEVAGPITSPGADESDRGDAKGIPKQDEDECDVPTQRAPKLSLEEMSEERLMEQFGSISRCALKKLRRVLTKSHACSQEFEKSQRTLDKIKARAKLRQLRRVLAEEQTPLLTSTMASLTTEPCSLCLYVFPKTTLTTKVSYKSIVDLRASWAVASGTVTSIDVANNDSGVPQRTAEGMNHARMTHLYDEAPVCAFCSQLVLNYPSYRPTSAERRAQHARERRETVQSLKDLEAKERHDLEKCDPLDYHSYELNSDDDDSGVEEVVEVQTDGRPQVIRRQRRQTMRTPVQLGVVSKRLHYDHLRSDSLHMLTLDEWQKIIR</sequence>
<dbReference type="EMBL" id="JAGDFM010000018">
    <property type="protein sequence ID" value="KAG7391734.1"/>
    <property type="molecule type" value="Genomic_DNA"/>
</dbReference>
<feature type="compositionally biased region" description="Basic and acidic residues" evidence="1">
    <location>
        <begin position="303"/>
        <end position="315"/>
    </location>
</feature>
<feature type="region of interest" description="Disordered" evidence="1">
    <location>
        <begin position="176"/>
        <end position="249"/>
    </location>
</feature>
<dbReference type="AlphaFoldDB" id="A0A8T1WHB5"/>
<reference evidence="2" key="1">
    <citation type="submission" date="2021-02" db="EMBL/GenBank/DDBJ databases">
        <authorList>
            <person name="Palmer J.M."/>
        </authorList>
    </citation>
    <scope>NUCLEOTIDE SEQUENCE</scope>
    <source>
        <strain evidence="2">SCRP734</strain>
    </source>
</reference>
<proteinExistence type="predicted"/>
<organism evidence="2 3">
    <name type="scientific">Phytophthora pseudosyringae</name>
    <dbReference type="NCBI Taxonomy" id="221518"/>
    <lineage>
        <taxon>Eukaryota</taxon>
        <taxon>Sar</taxon>
        <taxon>Stramenopiles</taxon>
        <taxon>Oomycota</taxon>
        <taxon>Peronosporomycetes</taxon>
        <taxon>Peronosporales</taxon>
        <taxon>Peronosporaceae</taxon>
        <taxon>Phytophthora</taxon>
    </lineage>
</organism>
<feature type="compositionally biased region" description="Polar residues" evidence="1">
    <location>
        <begin position="176"/>
        <end position="200"/>
    </location>
</feature>
<evidence type="ECO:0000313" key="3">
    <source>
        <dbReference type="Proteomes" id="UP000694044"/>
    </source>
</evidence>
<dbReference type="Proteomes" id="UP000694044">
    <property type="component" value="Unassembled WGS sequence"/>
</dbReference>
<accession>A0A8T1WHB5</accession>
<gene>
    <name evidence="2" type="ORF">PHYPSEUDO_003809</name>
</gene>
<evidence type="ECO:0000256" key="1">
    <source>
        <dbReference type="SAM" id="MobiDB-lite"/>
    </source>
</evidence>
<comment type="caution">
    <text evidence="2">The sequence shown here is derived from an EMBL/GenBank/DDBJ whole genome shotgun (WGS) entry which is preliminary data.</text>
</comment>
<evidence type="ECO:0000313" key="2">
    <source>
        <dbReference type="EMBL" id="KAG7391734.1"/>
    </source>
</evidence>
<feature type="compositionally biased region" description="Polar residues" evidence="1">
    <location>
        <begin position="144"/>
        <end position="157"/>
    </location>
</feature>